<feature type="domain" description="Carrier" evidence="2">
    <location>
        <begin position="555"/>
        <end position="630"/>
    </location>
</feature>
<dbReference type="InterPro" id="IPR036736">
    <property type="entry name" value="ACP-like_sf"/>
</dbReference>
<feature type="compositionally biased region" description="Low complexity" evidence="1">
    <location>
        <begin position="628"/>
        <end position="669"/>
    </location>
</feature>
<dbReference type="InterPro" id="IPR042099">
    <property type="entry name" value="ANL_N_sf"/>
</dbReference>
<dbReference type="Pfam" id="PF13193">
    <property type="entry name" value="AMP-binding_C"/>
    <property type="match status" value="1"/>
</dbReference>
<feature type="compositionally biased region" description="Low complexity" evidence="1">
    <location>
        <begin position="329"/>
        <end position="340"/>
    </location>
</feature>
<evidence type="ECO:0000256" key="1">
    <source>
        <dbReference type="SAM" id="MobiDB-lite"/>
    </source>
</evidence>
<evidence type="ECO:0000313" key="4">
    <source>
        <dbReference type="Proteomes" id="UP000319210"/>
    </source>
</evidence>
<comment type="caution">
    <text evidence="3">The sequence shown here is derived from an EMBL/GenBank/DDBJ whole genome shotgun (WGS) entry which is preliminary data.</text>
</comment>
<dbReference type="InterPro" id="IPR025110">
    <property type="entry name" value="AMP-bd_C"/>
</dbReference>
<dbReference type="InterPro" id="IPR045851">
    <property type="entry name" value="AMP-bd_C_sf"/>
</dbReference>
<evidence type="ECO:0000313" key="3">
    <source>
        <dbReference type="EMBL" id="GEB53037.1"/>
    </source>
</evidence>
<feature type="region of interest" description="Disordered" evidence="1">
    <location>
        <begin position="137"/>
        <end position="160"/>
    </location>
</feature>
<dbReference type="PANTHER" id="PTHR45527">
    <property type="entry name" value="NONRIBOSOMAL PEPTIDE SYNTHETASE"/>
    <property type="match status" value="1"/>
</dbReference>
<proteinExistence type="predicted"/>
<reference evidence="3 4" key="1">
    <citation type="submission" date="2019-06" db="EMBL/GenBank/DDBJ databases">
        <title>Whole genome shotgun sequence of Streptomyces cacaoi subsp. cacaoi NBRC 12748.</title>
        <authorList>
            <person name="Hosoyama A."/>
            <person name="Uohara A."/>
            <person name="Ohji S."/>
            <person name="Ichikawa N."/>
        </authorList>
    </citation>
    <scope>NUCLEOTIDE SEQUENCE [LARGE SCALE GENOMIC DNA]</scope>
    <source>
        <strain evidence="3 4">NBRC 12748</strain>
    </source>
</reference>
<feature type="region of interest" description="Disordered" evidence="1">
    <location>
        <begin position="313"/>
        <end position="356"/>
    </location>
</feature>
<dbReference type="Pfam" id="PF00550">
    <property type="entry name" value="PP-binding"/>
    <property type="match status" value="1"/>
</dbReference>
<dbReference type="InterPro" id="IPR010071">
    <property type="entry name" value="AA_adenyl_dom"/>
</dbReference>
<dbReference type="Pfam" id="PF00501">
    <property type="entry name" value="AMP-binding"/>
    <property type="match status" value="1"/>
</dbReference>
<dbReference type="AlphaFoldDB" id="A0A4Y3R8J0"/>
<organism evidence="3 4">
    <name type="scientific">Streptomyces cacaoi</name>
    <dbReference type="NCBI Taxonomy" id="1898"/>
    <lineage>
        <taxon>Bacteria</taxon>
        <taxon>Bacillati</taxon>
        <taxon>Actinomycetota</taxon>
        <taxon>Actinomycetes</taxon>
        <taxon>Kitasatosporales</taxon>
        <taxon>Streptomycetaceae</taxon>
        <taxon>Streptomyces</taxon>
    </lineage>
</organism>
<dbReference type="SUPFAM" id="SSF47336">
    <property type="entry name" value="ACP-like"/>
    <property type="match status" value="1"/>
</dbReference>
<dbReference type="Gene3D" id="1.10.1200.10">
    <property type="entry name" value="ACP-like"/>
    <property type="match status" value="1"/>
</dbReference>
<dbReference type="EMBL" id="BJMM01000041">
    <property type="protein sequence ID" value="GEB53037.1"/>
    <property type="molecule type" value="Genomic_DNA"/>
</dbReference>
<sequence>MSTVCAVPDVLTGILRSTREKPGTTAVVVGDEALTYREFETAAAALAARLAAAGVRPGQTVLLYLRQSVRTLVGMAAALRLGVAWCVLEPGHPPERIAALLRDVDCAALVLDGADVPAAPRTARELAAGAPRPLAVLEADGPAPDPAASAPPPPPEPVHGALPAYTITTSGSTGEPKAIVVSRDNLAHMVANRVDEPGLTTFSPCRFTWDGSLMLLFLALCSGGTAVLPDHRGLPDPEAAAALVVHRRAARIAAPPSYYRLMLEHLAPARGHLSEVILAGEAFPPSLVAQHRAVLPDTRLRNEYGPTETTVTVLGHPVTGRRPGRPGDPDGSGAAADTGGPVDPAGDVPLGRPTGTTHVHVLDERLVPTPPGTVGELYIGGPQVAQGYAARPAGTARCFVADPFAPEPGARMYRTGDLALVDENGDIRFRGRVDGQLKVRGIRVERHAVESALESHPAVRQAAVLGAPDGHGGTRLVAFWTAAEAALALPGTRELMDLCAERLGGHAVPELLVPVGHMPLAASGKADERALLALLPDTGAAPADGPDGTAGPSGHGWTPLEQAVARLWEKVLQHDDFGPEDSFFSVGGNSRRVVELHLSMQREWPGAVRVGRLFDLDTVPAQAEALSTAATTAPEAPAPAAALTEAEAEAAPAAPADPAPAAAATGPDPAGDDGPGQPDHDRRAGRAAEEQP</sequence>
<dbReference type="SUPFAM" id="SSF56801">
    <property type="entry name" value="Acetyl-CoA synthetase-like"/>
    <property type="match status" value="1"/>
</dbReference>
<feature type="region of interest" description="Disordered" evidence="1">
    <location>
        <begin position="628"/>
        <end position="692"/>
    </location>
</feature>
<protein>
    <recommendedName>
        <fullName evidence="2">Carrier domain-containing protein</fullName>
    </recommendedName>
</protein>
<dbReference type="InterPro" id="IPR000873">
    <property type="entry name" value="AMP-dep_synth/lig_dom"/>
</dbReference>
<feature type="compositionally biased region" description="Pro residues" evidence="1">
    <location>
        <begin position="143"/>
        <end position="157"/>
    </location>
</feature>
<dbReference type="GO" id="GO:0005737">
    <property type="term" value="C:cytoplasm"/>
    <property type="evidence" value="ECO:0007669"/>
    <property type="project" value="TreeGrafter"/>
</dbReference>
<dbReference type="PANTHER" id="PTHR45527:SF1">
    <property type="entry name" value="FATTY ACID SYNTHASE"/>
    <property type="match status" value="1"/>
</dbReference>
<dbReference type="PROSITE" id="PS50075">
    <property type="entry name" value="CARRIER"/>
    <property type="match status" value="1"/>
</dbReference>
<feature type="compositionally biased region" description="Basic and acidic residues" evidence="1">
    <location>
        <begin position="678"/>
        <end position="692"/>
    </location>
</feature>
<dbReference type="InterPro" id="IPR009081">
    <property type="entry name" value="PP-bd_ACP"/>
</dbReference>
<dbReference type="Gene3D" id="3.30.300.30">
    <property type="match status" value="1"/>
</dbReference>
<dbReference type="GO" id="GO:0043041">
    <property type="term" value="P:amino acid activation for nonribosomal peptide biosynthetic process"/>
    <property type="evidence" value="ECO:0007669"/>
    <property type="project" value="TreeGrafter"/>
</dbReference>
<gene>
    <name evidence="3" type="ORF">SCA03_55880</name>
</gene>
<keyword evidence="4" id="KW-1185">Reference proteome</keyword>
<dbReference type="GO" id="GO:0044550">
    <property type="term" value="P:secondary metabolite biosynthetic process"/>
    <property type="evidence" value="ECO:0007669"/>
    <property type="project" value="TreeGrafter"/>
</dbReference>
<accession>A0A4Y3R8J0</accession>
<dbReference type="CDD" id="cd05930">
    <property type="entry name" value="A_NRPS"/>
    <property type="match status" value="1"/>
</dbReference>
<dbReference type="Proteomes" id="UP000319210">
    <property type="component" value="Unassembled WGS sequence"/>
</dbReference>
<name>A0A4Y3R8J0_STRCI</name>
<dbReference type="Gene3D" id="3.40.50.12780">
    <property type="entry name" value="N-terminal domain of ligase-like"/>
    <property type="match status" value="1"/>
</dbReference>
<evidence type="ECO:0000259" key="2">
    <source>
        <dbReference type="PROSITE" id="PS50075"/>
    </source>
</evidence>
<dbReference type="RefSeq" id="WP_230988946.1">
    <property type="nucleotide sequence ID" value="NZ_BJMM01000041.1"/>
</dbReference>
<dbReference type="NCBIfam" id="TIGR01733">
    <property type="entry name" value="AA-adenyl-dom"/>
    <property type="match status" value="1"/>
</dbReference>
<dbReference type="GO" id="GO:0031177">
    <property type="term" value="F:phosphopantetheine binding"/>
    <property type="evidence" value="ECO:0007669"/>
    <property type="project" value="TreeGrafter"/>
</dbReference>